<dbReference type="AlphaFoldDB" id="A0A8D5FHI9"/>
<dbReference type="KEGG" id="dbk:DGMP_24300"/>
<dbReference type="Pfam" id="PF01527">
    <property type="entry name" value="HTH_Tnp_1"/>
    <property type="match status" value="1"/>
</dbReference>
<dbReference type="EMBL" id="AP024086">
    <property type="protein sequence ID" value="BCL61737.1"/>
    <property type="molecule type" value="Genomic_DNA"/>
</dbReference>
<reference evidence="1" key="1">
    <citation type="submission" date="2020-09" db="EMBL/GenBank/DDBJ databases">
        <title>Desulfogranum mesoprofundum gen. nov., sp. nov., a novel mesophilic, sulfate-reducing chemolithoautotroph isolated from a deep-sea hydrothermal vent chimney in the Suiyo Seamount.</title>
        <authorList>
            <person name="Hashimoto Y."/>
            <person name="Nakagawa S."/>
        </authorList>
    </citation>
    <scope>NUCLEOTIDE SEQUENCE</scope>
    <source>
        <strain evidence="1">KT2</strain>
    </source>
</reference>
<evidence type="ECO:0008006" key="3">
    <source>
        <dbReference type="Google" id="ProtNLM"/>
    </source>
</evidence>
<dbReference type="InterPro" id="IPR002514">
    <property type="entry name" value="Transposase_8"/>
</dbReference>
<keyword evidence="2" id="KW-1185">Reference proteome</keyword>
<evidence type="ECO:0000313" key="1">
    <source>
        <dbReference type="EMBL" id="BCL61737.1"/>
    </source>
</evidence>
<protein>
    <recommendedName>
        <fullName evidence="3">Transposase</fullName>
    </recommendedName>
</protein>
<dbReference type="Proteomes" id="UP000826725">
    <property type="component" value="Chromosome"/>
</dbReference>
<proteinExistence type="predicted"/>
<dbReference type="GO" id="GO:0006313">
    <property type="term" value="P:DNA transposition"/>
    <property type="evidence" value="ECO:0007669"/>
    <property type="project" value="InterPro"/>
</dbReference>
<gene>
    <name evidence="1" type="ORF">DGMP_24300</name>
</gene>
<accession>A0A8D5FHI9</accession>
<name>A0A8D5FHI9_9BACT</name>
<sequence>MKKQRRKHTAEFKARVALEAIRGVKTLSEIARDFEIHPIMVGKWKKEMLEHLPEIFEKKTKRKPKDSEKEKAQLHQKVGQLSMEVDFLEKKCRQLGIPVKE</sequence>
<dbReference type="GO" id="GO:0003677">
    <property type="term" value="F:DNA binding"/>
    <property type="evidence" value="ECO:0007669"/>
    <property type="project" value="InterPro"/>
</dbReference>
<dbReference type="RefSeq" id="WP_228854161.1">
    <property type="nucleotide sequence ID" value="NZ_AP024086.1"/>
</dbReference>
<evidence type="ECO:0000313" key="2">
    <source>
        <dbReference type="Proteomes" id="UP000826725"/>
    </source>
</evidence>
<dbReference type="GO" id="GO:0004803">
    <property type="term" value="F:transposase activity"/>
    <property type="evidence" value="ECO:0007669"/>
    <property type="project" value="InterPro"/>
</dbReference>
<organism evidence="1 2">
    <name type="scientific">Desulfomarina profundi</name>
    <dbReference type="NCBI Taxonomy" id="2772557"/>
    <lineage>
        <taxon>Bacteria</taxon>
        <taxon>Pseudomonadati</taxon>
        <taxon>Thermodesulfobacteriota</taxon>
        <taxon>Desulfobulbia</taxon>
        <taxon>Desulfobulbales</taxon>
        <taxon>Desulfobulbaceae</taxon>
        <taxon>Desulfomarina</taxon>
    </lineage>
</organism>